<dbReference type="GeneID" id="60322703"/>
<reference evidence="1 2" key="1">
    <citation type="submission" date="2017-06" db="EMBL/GenBank/DDBJ databases">
        <authorList>
            <person name="Barekzi N."/>
            <person name="Denby H.W."/>
            <person name="Murphy J.L."/>
            <person name="Richards S."/>
            <person name="Womack F.R."/>
            <person name="Stoner T.H."/>
            <person name="Garlena R.A."/>
            <person name="Russell D.A."/>
            <person name="Pope W.H."/>
            <person name="Jacobs-Sera D."/>
            <person name="Hatfull G.F."/>
        </authorList>
    </citation>
    <scope>NUCLEOTIDE SEQUENCE [LARGE SCALE GENOMIC DNA]</scope>
</reference>
<dbReference type="Proteomes" id="UP000224528">
    <property type="component" value="Segment"/>
</dbReference>
<dbReference type="EMBL" id="MF324908">
    <property type="protein sequence ID" value="ASR85103.1"/>
    <property type="molecule type" value="Genomic_DNA"/>
</dbReference>
<gene>
    <name evidence="1" type="primary">95</name>
    <name evidence="1" type="ORF">SEA_UNICORN_95</name>
</gene>
<accession>A0A222ZK31</accession>
<protein>
    <submittedName>
        <fullName evidence="1">Uncharacterized protein</fullName>
    </submittedName>
</protein>
<dbReference type="KEGG" id="vg:60322703"/>
<organism evidence="1 2">
    <name type="scientific">Mycobacterium phage Unicorn</name>
    <dbReference type="NCBI Taxonomy" id="2015825"/>
    <lineage>
        <taxon>Viruses</taxon>
        <taxon>Duplodnaviria</taxon>
        <taxon>Heunggongvirae</taxon>
        <taxon>Uroviricota</taxon>
        <taxon>Caudoviricetes</taxon>
        <taxon>Weiservirinae</taxon>
        <taxon>Unicornvirus</taxon>
        <taxon>Unicornvirus unicorn</taxon>
    </lineage>
</organism>
<name>A0A222ZK31_9CAUD</name>
<sequence length="192" mass="20678">MASKAVLFLDGPLAGQTREIPTWYDDVPGPYFRVAEQVAPIDWSGDAHDLLAPHRTHEYRIKPNRLSYGPRWVGAIGAKVGEQVVCVQPVSDRALSALDLADVEALLTGNAHDSLARTCAAEGLVPAEVHEVWRGTHVEAREVMMRNPGEFGPMQARAAADSLTGGDPAPWLDGMVFVVHEAVALPAEAVRA</sequence>
<proteinExistence type="predicted"/>
<evidence type="ECO:0000313" key="1">
    <source>
        <dbReference type="EMBL" id="ASR85103.1"/>
    </source>
</evidence>
<dbReference type="RefSeq" id="YP_009951273.1">
    <property type="nucleotide sequence ID" value="NC_051599.1"/>
</dbReference>
<keyword evidence="2" id="KW-1185">Reference proteome</keyword>
<evidence type="ECO:0000313" key="2">
    <source>
        <dbReference type="Proteomes" id="UP000224528"/>
    </source>
</evidence>